<evidence type="ECO:0000313" key="3">
    <source>
        <dbReference type="Proteomes" id="UP000186456"/>
    </source>
</evidence>
<dbReference type="AlphaFoldDB" id="A0A1H0RR62"/>
<accession>A0A1H0RR62</accession>
<dbReference type="RefSeq" id="WP_371129346.1">
    <property type="nucleotide sequence ID" value="NZ_FNJN01000007.1"/>
</dbReference>
<dbReference type="InterPro" id="IPR004360">
    <property type="entry name" value="Glyas_Fos-R_dOase_dom"/>
</dbReference>
<evidence type="ECO:0000259" key="1">
    <source>
        <dbReference type="PROSITE" id="PS51819"/>
    </source>
</evidence>
<gene>
    <name evidence="2" type="ORF">SAMN04487788_3002</name>
</gene>
<dbReference type="Pfam" id="PF00903">
    <property type="entry name" value="Glyoxalase"/>
    <property type="match status" value="1"/>
</dbReference>
<dbReference type="Proteomes" id="UP000186456">
    <property type="component" value="Unassembled WGS sequence"/>
</dbReference>
<reference evidence="2 3" key="1">
    <citation type="submission" date="2016-10" db="EMBL/GenBank/DDBJ databases">
        <authorList>
            <person name="de Groot N.N."/>
        </authorList>
    </citation>
    <scope>NUCLEOTIDE SEQUENCE [LARGE SCALE GENOMIC DNA]</scope>
    <source>
        <strain evidence="2 3">StLB037</strain>
    </source>
</reference>
<organism evidence="2 3">
    <name type="scientific">Microbacterium testaceum (strain StLB037)</name>
    <dbReference type="NCBI Taxonomy" id="979556"/>
    <lineage>
        <taxon>Bacteria</taxon>
        <taxon>Bacillati</taxon>
        <taxon>Actinomycetota</taxon>
        <taxon>Actinomycetes</taxon>
        <taxon>Micrococcales</taxon>
        <taxon>Microbacteriaceae</taxon>
        <taxon>Microbacterium</taxon>
    </lineage>
</organism>
<dbReference type="PANTHER" id="PTHR36437:SF2">
    <property type="entry name" value="GLYOXALASE_BLEOMYCIN RESISTANCE PROTEIN_DIOXYGENASE"/>
    <property type="match status" value="1"/>
</dbReference>
<feature type="domain" description="VOC" evidence="1">
    <location>
        <begin position="2"/>
        <end position="116"/>
    </location>
</feature>
<dbReference type="Gene3D" id="3.10.180.10">
    <property type="entry name" value="2,3-Dihydroxybiphenyl 1,2-Dioxygenase, domain 1"/>
    <property type="match status" value="1"/>
</dbReference>
<protein>
    <recommendedName>
        <fullName evidence="1">VOC domain-containing protein</fullName>
    </recommendedName>
</protein>
<dbReference type="PANTHER" id="PTHR36437">
    <property type="entry name" value="GLYOXALASE/BLEOMYCIN RESISTANCE PROTEIN/DIOXYGENASE"/>
    <property type="match status" value="1"/>
</dbReference>
<dbReference type="EMBL" id="FNJN01000007">
    <property type="protein sequence ID" value="SDP31839.1"/>
    <property type="molecule type" value="Genomic_DNA"/>
</dbReference>
<proteinExistence type="predicted"/>
<dbReference type="InterPro" id="IPR037523">
    <property type="entry name" value="VOC_core"/>
</dbReference>
<dbReference type="PROSITE" id="PS51819">
    <property type="entry name" value="VOC"/>
    <property type="match status" value="1"/>
</dbReference>
<sequence length="127" mass="13384">MRLELVPLPVSDVDRSISFYRDVMGFVLDHDVSPGNGMRVVQLTPPGSACSIAFGVGMGAGTPVSNMHLVVEDLDTVRADLAGKGLEVTPVQDTGGGVRYAFFADPDGNSWALQEIRAGARLPEPAS</sequence>
<dbReference type="InterPro" id="IPR029068">
    <property type="entry name" value="Glyas_Bleomycin-R_OHBP_Dase"/>
</dbReference>
<evidence type="ECO:0000313" key="2">
    <source>
        <dbReference type="EMBL" id="SDP31839.1"/>
    </source>
</evidence>
<dbReference type="SUPFAM" id="SSF54593">
    <property type="entry name" value="Glyoxalase/Bleomycin resistance protein/Dihydroxybiphenyl dioxygenase"/>
    <property type="match status" value="1"/>
</dbReference>
<name>A0A1H0RR62_MICTS</name>